<dbReference type="EMBL" id="JAAKZY010000080">
    <property type="protein sequence ID" value="NGO10642.1"/>
    <property type="molecule type" value="Genomic_DNA"/>
</dbReference>
<reference evidence="1 2" key="1">
    <citation type="submission" date="2020-02" db="EMBL/GenBank/DDBJ databases">
        <title>Whole-genome analyses of novel actinobacteria.</title>
        <authorList>
            <person name="Sahin N."/>
            <person name="Gencbay T."/>
        </authorList>
    </citation>
    <scope>NUCLEOTIDE SEQUENCE [LARGE SCALE GENOMIC DNA]</scope>
    <source>
        <strain evidence="1 2">HC44</strain>
    </source>
</reference>
<accession>A0A6G4V953</accession>
<dbReference type="Proteomes" id="UP000472335">
    <property type="component" value="Unassembled WGS sequence"/>
</dbReference>
<name>A0A6G4V953_9ACTN</name>
<evidence type="ECO:0000313" key="2">
    <source>
        <dbReference type="Proteomes" id="UP000472335"/>
    </source>
</evidence>
<sequence>MSLPTVTHRVEFLRHPHPGYPHLTAWGIRIDGTDLRVLVAKATRALWSRELDEDDDTLQEREEFLLGQHAPLYLDDDADGARARAHFMGDAPPDLRDRDTGALCLLGCSCGIDACWPLLATVRATATEIIWSGFYQPHRPEWGELTLGPYVFPRSAYEETLAAPVPLTQDPLAPLLGEG</sequence>
<keyword evidence="2" id="KW-1185">Reference proteome</keyword>
<proteinExistence type="predicted"/>
<protein>
    <submittedName>
        <fullName evidence="1">Uncharacterized protein</fullName>
    </submittedName>
</protein>
<dbReference type="RefSeq" id="WP_165262823.1">
    <property type="nucleotide sequence ID" value="NZ_JAAKZY010000080.1"/>
</dbReference>
<organism evidence="1 2">
    <name type="scientific">Streptomyces scabichelini</name>
    <dbReference type="NCBI Taxonomy" id="2711217"/>
    <lineage>
        <taxon>Bacteria</taxon>
        <taxon>Bacillati</taxon>
        <taxon>Actinomycetota</taxon>
        <taxon>Actinomycetes</taxon>
        <taxon>Kitasatosporales</taxon>
        <taxon>Streptomycetaceae</taxon>
        <taxon>Streptomyces</taxon>
    </lineage>
</organism>
<dbReference type="AlphaFoldDB" id="A0A6G4V953"/>
<gene>
    <name evidence="1" type="ORF">G5C60_24350</name>
</gene>
<comment type="caution">
    <text evidence="1">The sequence shown here is derived from an EMBL/GenBank/DDBJ whole genome shotgun (WGS) entry which is preliminary data.</text>
</comment>
<evidence type="ECO:0000313" key="1">
    <source>
        <dbReference type="EMBL" id="NGO10642.1"/>
    </source>
</evidence>